<comment type="similarity">
    <text evidence="1">Belongs to the membrane fusion protein (MFP) (TC 8.A.1) family.</text>
</comment>
<evidence type="ECO:0000256" key="1">
    <source>
        <dbReference type="ARBA" id="ARBA00009477"/>
    </source>
</evidence>
<keyword evidence="4" id="KW-0406">Ion transport</keyword>
<dbReference type="PANTHER" id="PTHR30097">
    <property type="entry name" value="CATION EFFLUX SYSTEM PROTEIN CUSB"/>
    <property type="match status" value="1"/>
</dbReference>
<keyword evidence="2" id="KW-0813">Transport</keyword>
<dbReference type="Pfam" id="PF13115">
    <property type="entry name" value="YtkA"/>
    <property type="match status" value="1"/>
</dbReference>
<dbReference type="PANTHER" id="PTHR30097:SF4">
    <property type="entry name" value="SLR6042 PROTEIN"/>
    <property type="match status" value="1"/>
</dbReference>
<feature type="domain" description="CusB-like beta-barrel" evidence="7">
    <location>
        <begin position="304"/>
        <end position="379"/>
    </location>
</feature>
<dbReference type="EMBL" id="DRNB01000125">
    <property type="protein sequence ID" value="HHJ63923.1"/>
    <property type="molecule type" value="Genomic_DNA"/>
</dbReference>
<dbReference type="InterPro" id="IPR051909">
    <property type="entry name" value="MFP_Cation_Efflux"/>
</dbReference>
<dbReference type="AlphaFoldDB" id="A0A7C5L936"/>
<dbReference type="NCBIfam" id="TIGR01730">
    <property type="entry name" value="RND_mfp"/>
    <property type="match status" value="1"/>
</dbReference>
<dbReference type="GO" id="GO:0030313">
    <property type="term" value="C:cell envelope"/>
    <property type="evidence" value="ECO:0007669"/>
    <property type="project" value="TreeGrafter"/>
</dbReference>
<dbReference type="GO" id="GO:0022857">
    <property type="term" value="F:transmembrane transporter activity"/>
    <property type="evidence" value="ECO:0007669"/>
    <property type="project" value="InterPro"/>
</dbReference>
<dbReference type="GO" id="GO:0015679">
    <property type="term" value="P:plasma membrane copper ion transport"/>
    <property type="evidence" value="ECO:0007669"/>
    <property type="project" value="TreeGrafter"/>
</dbReference>
<accession>A0A7C5L936</accession>
<feature type="domain" description="YtkA-like" evidence="5">
    <location>
        <begin position="40"/>
        <end position="113"/>
    </location>
</feature>
<evidence type="ECO:0000259" key="8">
    <source>
        <dbReference type="Pfam" id="PF25975"/>
    </source>
</evidence>
<dbReference type="FunFam" id="2.40.420.20:FF:000003">
    <property type="entry name" value="Cation efflux system protein cusB"/>
    <property type="match status" value="1"/>
</dbReference>
<evidence type="ECO:0000256" key="2">
    <source>
        <dbReference type="ARBA" id="ARBA00022448"/>
    </source>
</evidence>
<dbReference type="GO" id="GO:0016020">
    <property type="term" value="C:membrane"/>
    <property type="evidence" value="ECO:0007669"/>
    <property type="project" value="InterPro"/>
</dbReference>
<dbReference type="SUPFAM" id="SSF111369">
    <property type="entry name" value="HlyD-like secretion proteins"/>
    <property type="match status" value="1"/>
</dbReference>
<dbReference type="Pfam" id="PF25975">
    <property type="entry name" value="CzcB_C"/>
    <property type="match status" value="1"/>
</dbReference>
<dbReference type="InterPro" id="IPR058792">
    <property type="entry name" value="Beta-barrel_RND_2"/>
</dbReference>
<dbReference type="Gene3D" id="2.40.420.20">
    <property type="match status" value="1"/>
</dbReference>
<dbReference type="Pfam" id="PF25954">
    <property type="entry name" value="Beta-barrel_RND_2"/>
    <property type="match status" value="1"/>
</dbReference>
<gene>
    <name evidence="9" type="ORF">ENJ61_03360</name>
</gene>
<dbReference type="Gene3D" id="2.40.30.170">
    <property type="match status" value="1"/>
</dbReference>
<dbReference type="InterPro" id="IPR058649">
    <property type="entry name" value="CzcB_C"/>
</dbReference>
<dbReference type="Proteomes" id="UP000885792">
    <property type="component" value="Unassembled WGS sequence"/>
</dbReference>
<dbReference type="GO" id="GO:0060003">
    <property type="term" value="P:copper ion export"/>
    <property type="evidence" value="ECO:0007669"/>
    <property type="project" value="TreeGrafter"/>
</dbReference>
<dbReference type="InterPro" id="IPR032693">
    <property type="entry name" value="YtkA-like_dom"/>
</dbReference>
<feature type="domain" description="CzcB-like C-terminal circularly permuted SH3-like" evidence="8">
    <location>
        <begin position="386"/>
        <end position="446"/>
    </location>
</feature>
<evidence type="ECO:0000256" key="4">
    <source>
        <dbReference type="ARBA" id="ARBA00023065"/>
    </source>
</evidence>
<protein>
    <submittedName>
        <fullName evidence="9">Efflux RND transporter periplasmic adaptor subunit</fullName>
    </submittedName>
</protein>
<feature type="domain" description="CusB-like barrel-sandwich hybrid" evidence="6">
    <location>
        <begin position="202"/>
        <end position="300"/>
    </location>
</feature>
<evidence type="ECO:0000256" key="3">
    <source>
        <dbReference type="ARBA" id="ARBA00022729"/>
    </source>
</evidence>
<evidence type="ECO:0000259" key="7">
    <source>
        <dbReference type="Pfam" id="PF25954"/>
    </source>
</evidence>
<dbReference type="InterPro" id="IPR058790">
    <property type="entry name" value="BSH_CusB"/>
</dbReference>
<reference evidence="9" key="1">
    <citation type="journal article" date="2020" name="mSystems">
        <title>Genome- and Community-Level Interaction Insights into Carbon Utilization and Element Cycling Functions of Hydrothermarchaeota in Hydrothermal Sediment.</title>
        <authorList>
            <person name="Zhou Z."/>
            <person name="Liu Y."/>
            <person name="Xu W."/>
            <person name="Pan J."/>
            <person name="Luo Z.H."/>
            <person name="Li M."/>
        </authorList>
    </citation>
    <scope>NUCLEOTIDE SEQUENCE [LARGE SCALE GENOMIC DNA]</scope>
    <source>
        <strain evidence="9">HyVt-501</strain>
    </source>
</reference>
<name>A0A7C5L936_AQUAO</name>
<evidence type="ECO:0000259" key="5">
    <source>
        <dbReference type="Pfam" id="PF13115"/>
    </source>
</evidence>
<organism evidence="9">
    <name type="scientific">Aquifex aeolicus</name>
    <dbReference type="NCBI Taxonomy" id="63363"/>
    <lineage>
        <taxon>Bacteria</taxon>
        <taxon>Pseudomonadati</taxon>
        <taxon>Aquificota</taxon>
        <taxon>Aquificia</taxon>
        <taxon>Aquificales</taxon>
        <taxon>Aquificaceae</taxon>
        <taxon>Aquifex</taxon>
    </lineage>
</organism>
<keyword evidence="3" id="KW-0732">Signal</keyword>
<comment type="caution">
    <text evidence="9">The sequence shown here is derived from an EMBL/GenBank/DDBJ whole genome shotgun (WGS) entry which is preliminary data.</text>
</comment>
<sequence>MKKWLTVFLGVVVLAGAGLVLLLRQEDSYSEVISFRGGGVKITLYSRDGRIKSGGNRIKVVLDPPRSLKEFYLYMPPMPGMDEMRSVASLKEKEKGVYTGSLNVSMDGPWQIRAVFEGGMAVRDVFIPLTGEDPTEAAHPKETHPEATHEHPEAAHAKHIKVPLRKLQLLGVVTEPVRRRHLSKIFSTVGYVSYDLSSIYDVTVRADAWVEDTFGRFEGEFVRKGDPLMRVLSPDIQIALDELRLAQEKEDEELIRKAKEKLAYLKIEELVRSPVSGVILERKVFEGGYVKEGQTAYRIADISTVWIVAEVPLKLGRYVRRGTHALVIPEEDPGKAIPGKVDYIFPEADPLAKTLRVRIKAPNRGLALKPNALVDVRFEVPLGSVLAVPETAVVDTGRRTVVFVEKEAGVFAPVRVHLGRRAEGFYEVKHGLREGDRVVVRGSFLLDSEAQIRGLYGEPAGGGHHH</sequence>
<evidence type="ECO:0000259" key="6">
    <source>
        <dbReference type="Pfam" id="PF25919"/>
    </source>
</evidence>
<dbReference type="InterPro" id="IPR006143">
    <property type="entry name" value="RND_pump_MFP"/>
</dbReference>
<evidence type="ECO:0000313" key="9">
    <source>
        <dbReference type="EMBL" id="HHJ63923.1"/>
    </source>
</evidence>
<dbReference type="Pfam" id="PF25919">
    <property type="entry name" value="BSH_CusB"/>
    <property type="match status" value="1"/>
</dbReference>
<proteinExistence type="inferred from homology"/>